<evidence type="ECO:0000256" key="2">
    <source>
        <dbReference type="ARBA" id="ARBA00012652"/>
    </source>
</evidence>
<dbReference type="Pfam" id="PF25788">
    <property type="entry name" value="Ig_Rha78A_N"/>
    <property type="match status" value="1"/>
</dbReference>
<comment type="catalytic activity">
    <reaction evidence="1">
        <text>Hydrolysis of terminal non-reducing alpha-L-rhamnose residues in alpha-L-rhamnosides.</text>
        <dbReference type="EC" id="3.2.1.40"/>
    </reaction>
</comment>
<dbReference type="Gene3D" id="2.60.420.10">
    <property type="entry name" value="Maltose phosphorylase, domain 3"/>
    <property type="match status" value="1"/>
</dbReference>
<dbReference type="RefSeq" id="WP_191617789.1">
    <property type="nucleotide sequence ID" value="NZ_JACYFG010000036.1"/>
</dbReference>
<name>A0A927FC29_9BACT</name>
<evidence type="ECO:0000256" key="4">
    <source>
        <dbReference type="SAM" id="SignalP"/>
    </source>
</evidence>
<dbReference type="Proteomes" id="UP000622317">
    <property type="component" value="Unassembled WGS sequence"/>
</dbReference>
<dbReference type="EC" id="3.2.1.40" evidence="2"/>
<evidence type="ECO:0000313" key="7">
    <source>
        <dbReference type="EMBL" id="MBD5780693.1"/>
    </source>
</evidence>
<dbReference type="Pfam" id="PF17390">
    <property type="entry name" value="Bac_rhamnosid_C"/>
    <property type="match status" value="1"/>
</dbReference>
<dbReference type="Gene3D" id="2.60.40.10">
    <property type="entry name" value="Immunoglobulins"/>
    <property type="match status" value="1"/>
</dbReference>
<dbReference type="Gene3D" id="2.60.120.260">
    <property type="entry name" value="Galactose-binding domain-like"/>
    <property type="match status" value="1"/>
</dbReference>
<evidence type="ECO:0000259" key="6">
    <source>
        <dbReference type="Pfam" id="PF17390"/>
    </source>
</evidence>
<dbReference type="Pfam" id="PF17389">
    <property type="entry name" value="Bac_rhamnosid6H"/>
    <property type="match status" value="1"/>
</dbReference>
<keyword evidence="3 7" id="KW-0378">Hydrolase</keyword>
<dbReference type="PANTHER" id="PTHR33307">
    <property type="entry name" value="ALPHA-RHAMNOSIDASE (EUROFUNG)"/>
    <property type="match status" value="1"/>
</dbReference>
<feature type="chain" id="PRO_5037227378" description="alpha-L-rhamnosidase" evidence="4">
    <location>
        <begin position="22"/>
        <end position="720"/>
    </location>
</feature>
<reference evidence="7" key="1">
    <citation type="submission" date="2020-09" db="EMBL/GenBank/DDBJ databases">
        <title>Pelagicoccus enzymogenes sp. nov. with an EPS production, isolated from marine sediment.</title>
        <authorList>
            <person name="Feng X."/>
        </authorList>
    </citation>
    <scope>NUCLEOTIDE SEQUENCE</scope>
    <source>
        <strain evidence="7">NFK12</strain>
    </source>
</reference>
<feature type="signal peptide" evidence="4">
    <location>
        <begin position="1"/>
        <end position="21"/>
    </location>
</feature>
<dbReference type="Gene3D" id="1.50.10.10">
    <property type="match status" value="1"/>
</dbReference>
<dbReference type="InterPro" id="IPR012341">
    <property type="entry name" value="6hp_glycosidase-like_sf"/>
</dbReference>
<accession>A0A927FC29</accession>
<evidence type="ECO:0000259" key="5">
    <source>
        <dbReference type="Pfam" id="PF17389"/>
    </source>
</evidence>
<feature type="domain" description="Alpha-L-rhamnosidase six-hairpin glycosidase" evidence="5">
    <location>
        <begin position="286"/>
        <end position="606"/>
    </location>
</feature>
<sequence>MKSTTRLLVMMSLLCATSLFARTQAPYELRCELLKGDVLGSIVDPTPHFAWIVPVEKEGGRQTSYQVQVAKAADGFGRGKSPVWDSGSEQSSASLGVEYAGEPLQALEAYEWRVRVGVEGGELGHWSRPQRFTMAAELADAPSRHPTEATPVAPKSIVELEPGRYLLDFGKVAFGFMELDLVASKAGELTVHFGERGSPEGVLRELPEKSSVRYYEVSLAVSEGNGVYGVHPPKNLRNTKPVAIAIPGRFGTIAPFRYVEIETNGIELGKLEAKQLAIHYPWDEYASSFRSSNEDLNALWELCKYSMKATSFAGTYVDGDRERIPYEADTYINMLSHYAVDSEYSLGRYTHEYLMDFETWPTEWKQHSVMMAGIDFMYTGDIASIRRVYERLKKEKTLEERAREDGLLVGYPYPNHGQRPGRSADIVDWPPVERDNYVFNEINTVVNAFHYLNLLQMAEIAEALGKADEALDYRSRAKRFYVTFNETLFNEETGLYVDGEGTEHSAFHANLFPLAFGLVPEARYESVADFIVSKDLACSVYAAQYLLEALYAGGREDAALRLMTMKGIRSWQNMLAVGSTITLEAWDDSFKPNQDWNHAWGAAPGNAIARFMLGVRPLTPGFAKMLIAPRPGSLEFVEGRVPTIRGPVDVSVKQVRGESMEVVLRIPGNTEPVVSLKLPEGQRLGRALVNGKPADYEEEGGIVTFEGIASGAYRIRLDYE</sequence>
<dbReference type="InterPro" id="IPR008928">
    <property type="entry name" value="6-hairpin_glycosidase_sf"/>
</dbReference>
<proteinExistence type="predicted"/>
<dbReference type="AlphaFoldDB" id="A0A927FC29"/>
<dbReference type="GO" id="GO:0005975">
    <property type="term" value="P:carbohydrate metabolic process"/>
    <property type="evidence" value="ECO:0007669"/>
    <property type="project" value="InterPro"/>
</dbReference>
<protein>
    <recommendedName>
        <fullName evidence="2">alpha-L-rhamnosidase</fullName>
        <ecNumber evidence="2">3.2.1.40</ecNumber>
    </recommendedName>
</protein>
<dbReference type="GO" id="GO:0030596">
    <property type="term" value="F:alpha-L-rhamnosidase activity"/>
    <property type="evidence" value="ECO:0007669"/>
    <property type="project" value="UniProtKB-EC"/>
</dbReference>
<dbReference type="PANTHER" id="PTHR33307:SF6">
    <property type="entry name" value="ALPHA-RHAMNOSIDASE (EUROFUNG)-RELATED"/>
    <property type="match status" value="1"/>
</dbReference>
<evidence type="ECO:0000313" key="8">
    <source>
        <dbReference type="Proteomes" id="UP000622317"/>
    </source>
</evidence>
<dbReference type="InterPro" id="IPR016007">
    <property type="entry name" value="Alpha_rhamnosid"/>
</dbReference>
<evidence type="ECO:0000256" key="3">
    <source>
        <dbReference type="ARBA" id="ARBA00022801"/>
    </source>
</evidence>
<dbReference type="InterPro" id="IPR035398">
    <property type="entry name" value="Bac_rhamnosid_C"/>
</dbReference>
<comment type="caution">
    <text evidence="7">The sequence shown here is derived from an EMBL/GenBank/DDBJ whole genome shotgun (WGS) entry which is preliminary data.</text>
</comment>
<dbReference type="SUPFAM" id="SSF48208">
    <property type="entry name" value="Six-hairpin glycosidases"/>
    <property type="match status" value="1"/>
</dbReference>
<dbReference type="InterPro" id="IPR013783">
    <property type="entry name" value="Ig-like_fold"/>
</dbReference>
<evidence type="ECO:0000256" key="1">
    <source>
        <dbReference type="ARBA" id="ARBA00001445"/>
    </source>
</evidence>
<dbReference type="InterPro" id="IPR035396">
    <property type="entry name" value="Bac_rhamnosid6H"/>
</dbReference>
<dbReference type="EMBL" id="JACYFG010000036">
    <property type="protein sequence ID" value="MBD5780693.1"/>
    <property type="molecule type" value="Genomic_DNA"/>
</dbReference>
<organism evidence="7 8">
    <name type="scientific">Pelagicoccus enzymogenes</name>
    <dbReference type="NCBI Taxonomy" id="2773457"/>
    <lineage>
        <taxon>Bacteria</taxon>
        <taxon>Pseudomonadati</taxon>
        <taxon>Verrucomicrobiota</taxon>
        <taxon>Opitutia</taxon>
        <taxon>Puniceicoccales</taxon>
        <taxon>Pelagicoccaceae</taxon>
        <taxon>Pelagicoccus</taxon>
    </lineage>
</organism>
<gene>
    <name evidence="7" type="ORF">IEN85_14430</name>
</gene>
<keyword evidence="4" id="KW-0732">Signal</keyword>
<feature type="domain" description="Alpha-L-rhamnosidase C-terminal" evidence="6">
    <location>
        <begin position="614"/>
        <end position="682"/>
    </location>
</feature>
<keyword evidence="8" id="KW-1185">Reference proteome</keyword>